<feature type="compositionally biased region" description="Low complexity" evidence="1">
    <location>
        <begin position="155"/>
        <end position="164"/>
    </location>
</feature>
<protein>
    <submittedName>
        <fullName evidence="4">DUF1996 domain-containing protein</fullName>
    </submittedName>
</protein>
<dbReference type="EMBL" id="CP127294">
    <property type="protein sequence ID" value="WIX78327.1"/>
    <property type="molecule type" value="Genomic_DNA"/>
</dbReference>
<feature type="region of interest" description="Disordered" evidence="1">
    <location>
        <begin position="150"/>
        <end position="187"/>
    </location>
</feature>
<dbReference type="Proteomes" id="UP001236014">
    <property type="component" value="Chromosome"/>
</dbReference>
<dbReference type="RefSeq" id="WP_285969048.1">
    <property type="nucleotide sequence ID" value="NZ_CP127294.1"/>
</dbReference>
<keyword evidence="5" id="KW-1185">Reference proteome</keyword>
<evidence type="ECO:0000313" key="5">
    <source>
        <dbReference type="Proteomes" id="UP001236014"/>
    </source>
</evidence>
<dbReference type="KEGG" id="acab:QRX50_44370"/>
<feature type="domain" description="DUF1996" evidence="3">
    <location>
        <begin position="338"/>
        <end position="473"/>
    </location>
</feature>
<dbReference type="PANTHER" id="PTHR43662:SF3">
    <property type="entry name" value="DOMAIN PROTEIN, PUTATIVE (AFU_ORTHOLOGUE AFUA_6G11970)-RELATED"/>
    <property type="match status" value="1"/>
</dbReference>
<evidence type="ECO:0000313" key="4">
    <source>
        <dbReference type="EMBL" id="WIX78327.1"/>
    </source>
</evidence>
<gene>
    <name evidence="4" type="ORF">QRX50_44370</name>
</gene>
<dbReference type="AlphaFoldDB" id="A0A9Y2MX08"/>
<sequence length="495" mass="52666">MTRNHPRHRSSKRVTIVTGALGLALAVGALAVNATSGEPDRAGADPADKSFFLDINKVPKGSNLSRTQNRGARGTFTVDCGRNENGHFNPDNFIAQPGVRNGAQHLHDYVGNLSTNADSTNRSLAKAGTTCKNGDKSTYYWPVVRIDTDDEEEAPASSEAAAPTEGEDVAADRADAAKDAAAPQVECPDVVSELPDVPDAAMDAVNTELDAMDAQVDQADKQVETGQDADEVLSSLKGKRSASLKKISDTMTAQGVKPEDPAALAGCAVQDPDDAGLDNGGANSDPAAGESATEQKQKQDNGAAAELPGVNDENEVAGNDGEIQRVVSATLSFGSGGARRVVAMPRFLRVLYGDAKEGANGPANARASWTCSGFEDRLTDHYPICPDGSKVERIHAFPNCWDGKNIDSANHRTHIVFSDANGNCKRGFKAVPQLKITLVYNIPHDVQVKGQYKVDAFPEEKHNPRSDHDDFANVMTQSQMNRVVTCINTGKRCNE</sequence>
<feature type="region of interest" description="Disordered" evidence="1">
    <location>
        <begin position="266"/>
        <end position="319"/>
    </location>
</feature>
<dbReference type="Pfam" id="PF09362">
    <property type="entry name" value="DUF1996"/>
    <property type="match status" value="1"/>
</dbReference>
<feature type="chain" id="PRO_5040938479" evidence="2">
    <location>
        <begin position="32"/>
        <end position="495"/>
    </location>
</feature>
<feature type="signal peptide" evidence="2">
    <location>
        <begin position="1"/>
        <end position="31"/>
    </location>
</feature>
<name>A0A9Y2MX08_9PSEU</name>
<accession>A0A9Y2MX08</accession>
<evidence type="ECO:0000256" key="1">
    <source>
        <dbReference type="SAM" id="MobiDB-lite"/>
    </source>
</evidence>
<proteinExistence type="predicted"/>
<reference evidence="4 5" key="1">
    <citation type="submission" date="2023-06" db="EMBL/GenBank/DDBJ databases">
        <authorList>
            <person name="Oyuntsetseg B."/>
            <person name="Kim S.B."/>
        </authorList>
    </citation>
    <scope>NUCLEOTIDE SEQUENCE [LARGE SCALE GENOMIC DNA]</scope>
    <source>
        <strain evidence="4 5">2-15</strain>
    </source>
</reference>
<evidence type="ECO:0000259" key="3">
    <source>
        <dbReference type="Pfam" id="PF09362"/>
    </source>
</evidence>
<keyword evidence="2" id="KW-0732">Signal</keyword>
<organism evidence="4 5">
    <name type="scientific">Amycolatopsis carbonis</name>
    <dbReference type="NCBI Taxonomy" id="715471"/>
    <lineage>
        <taxon>Bacteria</taxon>
        <taxon>Bacillati</taxon>
        <taxon>Actinomycetota</taxon>
        <taxon>Actinomycetes</taxon>
        <taxon>Pseudonocardiales</taxon>
        <taxon>Pseudonocardiaceae</taxon>
        <taxon>Amycolatopsis</taxon>
    </lineage>
</organism>
<dbReference type="InterPro" id="IPR018535">
    <property type="entry name" value="DUF1996"/>
</dbReference>
<dbReference type="PANTHER" id="PTHR43662">
    <property type="match status" value="1"/>
</dbReference>
<evidence type="ECO:0000256" key="2">
    <source>
        <dbReference type="SAM" id="SignalP"/>
    </source>
</evidence>